<dbReference type="OrthoDB" id="538223at2759"/>
<comment type="function">
    <text evidence="5">Involved in mitochondrial fission. Acts as an adapter protein required to form mitochondrial fission complexes. Formation of these complexes is required to promote constriction and fission of the mitochondrial compartment at a late step in mitochondrial division.</text>
</comment>
<evidence type="ECO:0000256" key="4">
    <source>
        <dbReference type="ARBA" id="ARBA00039789"/>
    </source>
</evidence>
<dbReference type="InterPro" id="IPR001680">
    <property type="entry name" value="WD40_rpt"/>
</dbReference>
<keyword evidence="9" id="KW-1185">Reference proteome</keyword>
<dbReference type="InterPro" id="IPR036322">
    <property type="entry name" value="WD40_repeat_dom_sf"/>
</dbReference>
<dbReference type="EMBL" id="MU005587">
    <property type="protein sequence ID" value="KAF2682309.1"/>
    <property type="molecule type" value="Genomic_DNA"/>
</dbReference>
<comment type="similarity">
    <text evidence="3">Belongs to the WD repeat MDV1/CAF4 family.</text>
</comment>
<feature type="chain" id="PRO_5026163014" description="Mitochondrial division protein 1" evidence="7">
    <location>
        <begin position="17"/>
        <end position="319"/>
    </location>
</feature>
<evidence type="ECO:0000313" key="8">
    <source>
        <dbReference type="EMBL" id="KAF2682309.1"/>
    </source>
</evidence>
<reference evidence="8" key="1">
    <citation type="journal article" date="2020" name="Stud. Mycol.">
        <title>101 Dothideomycetes genomes: a test case for predicting lifestyles and emergence of pathogens.</title>
        <authorList>
            <person name="Haridas S."/>
            <person name="Albert R."/>
            <person name="Binder M."/>
            <person name="Bloem J."/>
            <person name="Labutti K."/>
            <person name="Salamov A."/>
            <person name="Andreopoulos B."/>
            <person name="Baker S."/>
            <person name="Barry K."/>
            <person name="Bills G."/>
            <person name="Bluhm B."/>
            <person name="Cannon C."/>
            <person name="Castanera R."/>
            <person name="Culley D."/>
            <person name="Daum C."/>
            <person name="Ezra D."/>
            <person name="Gonzalez J."/>
            <person name="Henrissat B."/>
            <person name="Kuo A."/>
            <person name="Liang C."/>
            <person name="Lipzen A."/>
            <person name="Lutzoni F."/>
            <person name="Magnuson J."/>
            <person name="Mondo S."/>
            <person name="Nolan M."/>
            <person name="Ohm R."/>
            <person name="Pangilinan J."/>
            <person name="Park H.-J."/>
            <person name="Ramirez L."/>
            <person name="Alfaro M."/>
            <person name="Sun H."/>
            <person name="Tritt A."/>
            <person name="Yoshinaga Y."/>
            <person name="Zwiers L.-H."/>
            <person name="Turgeon B."/>
            <person name="Goodwin S."/>
            <person name="Spatafora J."/>
            <person name="Crous P."/>
            <person name="Grigoriev I."/>
        </authorList>
    </citation>
    <scope>NUCLEOTIDE SEQUENCE</scope>
    <source>
        <strain evidence="8">CBS 122367</strain>
    </source>
</reference>
<dbReference type="Proteomes" id="UP000799291">
    <property type="component" value="Unassembled WGS sequence"/>
</dbReference>
<evidence type="ECO:0000256" key="3">
    <source>
        <dbReference type="ARBA" id="ARBA00038415"/>
    </source>
</evidence>
<feature type="signal peptide" evidence="7">
    <location>
        <begin position="1"/>
        <end position="16"/>
    </location>
</feature>
<gene>
    <name evidence="8" type="ORF">K458DRAFT_390799</name>
</gene>
<sequence length="319" mass="34913">MYQALVVGLSLLPCLASSNLIFANVTNGTYNPVLSLTTIEIQFSPGTLYLNNSDSNNFTIAPVTQRVSYYVEDGIAIIDGDINFASEATLLSYATGNNQRRDDSKAHEKRSLSIFPYAGDRWPGGVVTYKWESQASKDARGADWVGAMKLWTDRLPFLSFVEVGIDPTLVEDIITLRSTSGTDSWMTVGQAATLTRSDTVSSASYDKTVRLWDAETGAHRSTLEGHSRDVSAVAFSPDGKHIQTDRGDIALPSPTTPSPSVPLPQPSYIFVEDQWISVGQQRLLWLPPEFRPTCSAVNRQIVCLGHSSGRMSLFNLSIP</sequence>
<keyword evidence="2" id="KW-0677">Repeat</keyword>
<dbReference type="InterPro" id="IPR015943">
    <property type="entry name" value="WD40/YVTN_repeat-like_dom_sf"/>
</dbReference>
<dbReference type="Pfam" id="PF00400">
    <property type="entry name" value="WD40"/>
    <property type="match status" value="2"/>
</dbReference>
<dbReference type="AlphaFoldDB" id="A0A6G1IWP6"/>
<name>A0A6G1IWP6_9PLEO</name>
<keyword evidence="7" id="KW-0732">Signal</keyword>
<evidence type="ECO:0000256" key="7">
    <source>
        <dbReference type="SAM" id="SignalP"/>
    </source>
</evidence>
<organism evidence="8 9">
    <name type="scientific">Lentithecium fluviatile CBS 122367</name>
    <dbReference type="NCBI Taxonomy" id="1168545"/>
    <lineage>
        <taxon>Eukaryota</taxon>
        <taxon>Fungi</taxon>
        <taxon>Dikarya</taxon>
        <taxon>Ascomycota</taxon>
        <taxon>Pezizomycotina</taxon>
        <taxon>Dothideomycetes</taxon>
        <taxon>Pleosporomycetidae</taxon>
        <taxon>Pleosporales</taxon>
        <taxon>Massarineae</taxon>
        <taxon>Lentitheciaceae</taxon>
        <taxon>Lentithecium</taxon>
    </lineage>
</organism>
<keyword evidence="1 6" id="KW-0853">WD repeat</keyword>
<accession>A0A6G1IWP6</accession>
<dbReference type="PROSITE" id="PS50082">
    <property type="entry name" value="WD_REPEATS_2"/>
    <property type="match status" value="1"/>
</dbReference>
<dbReference type="Gene3D" id="2.130.10.10">
    <property type="entry name" value="YVTN repeat-like/Quinoprotein amine dehydrogenase"/>
    <property type="match status" value="1"/>
</dbReference>
<evidence type="ECO:0000313" key="9">
    <source>
        <dbReference type="Proteomes" id="UP000799291"/>
    </source>
</evidence>
<dbReference type="SUPFAM" id="SSF50978">
    <property type="entry name" value="WD40 repeat-like"/>
    <property type="match status" value="1"/>
</dbReference>
<evidence type="ECO:0000256" key="5">
    <source>
        <dbReference type="ARBA" id="ARBA00043913"/>
    </source>
</evidence>
<dbReference type="PANTHER" id="PTHR22847:SF637">
    <property type="entry name" value="WD REPEAT DOMAIN 5B"/>
    <property type="match status" value="1"/>
</dbReference>
<evidence type="ECO:0000256" key="1">
    <source>
        <dbReference type="ARBA" id="ARBA00022574"/>
    </source>
</evidence>
<protein>
    <recommendedName>
        <fullName evidence="4">Mitochondrial division protein 1</fullName>
    </recommendedName>
</protein>
<feature type="repeat" description="WD" evidence="6">
    <location>
        <begin position="200"/>
        <end position="222"/>
    </location>
</feature>
<dbReference type="PANTHER" id="PTHR22847">
    <property type="entry name" value="WD40 REPEAT PROTEIN"/>
    <property type="match status" value="1"/>
</dbReference>
<dbReference type="GO" id="GO:1990234">
    <property type="term" value="C:transferase complex"/>
    <property type="evidence" value="ECO:0007669"/>
    <property type="project" value="UniProtKB-ARBA"/>
</dbReference>
<proteinExistence type="inferred from homology"/>
<evidence type="ECO:0000256" key="2">
    <source>
        <dbReference type="ARBA" id="ARBA00022737"/>
    </source>
</evidence>
<evidence type="ECO:0000256" key="6">
    <source>
        <dbReference type="PROSITE-ProRule" id="PRU00221"/>
    </source>
</evidence>